<reference evidence="2 3" key="1">
    <citation type="submission" date="2017-07" db="EMBL/GenBank/DDBJ databases">
        <title>An improved, manually edited Actinidia chinensis var. chinensis (kiwifruit) genome highlights the challenges associated with draft genomes and gene prediction in plants.</title>
        <authorList>
            <person name="Pilkington S."/>
            <person name="Crowhurst R."/>
            <person name="Hilario E."/>
            <person name="Nardozza S."/>
            <person name="Fraser L."/>
            <person name="Peng Y."/>
            <person name="Gunaseelan K."/>
            <person name="Simpson R."/>
            <person name="Tahir J."/>
            <person name="Deroles S."/>
            <person name="Templeton K."/>
            <person name="Luo Z."/>
            <person name="Davy M."/>
            <person name="Cheng C."/>
            <person name="Mcneilage M."/>
            <person name="Scaglione D."/>
            <person name="Liu Y."/>
            <person name="Zhang Q."/>
            <person name="Datson P."/>
            <person name="De Silva N."/>
            <person name="Gardiner S."/>
            <person name="Bassett H."/>
            <person name="Chagne D."/>
            <person name="Mccallum J."/>
            <person name="Dzierzon H."/>
            <person name="Deng C."/>
            <person name="Wang Y.-Y."/>
            <person name="Barron N."/>
            <person name="Manako K."/>
            <person name="Bowen J."/>
            <person name="Foster T."/>
            <person name="Erridge Z."/>
            <person name="Tiffin H."/>
            <person name="Waite C."/>
            <person name="Davies K."/>
            <person name="Grierson E."/>
            <person name="Laing W."/>
            <person name="Kirk R."/>
            <person name="Chen X."/>
            <person name="Wood M."/>
            <person name="Montefiori M."/>
            <person name="Brummell D."/>
            <person name="Schwinn K."/>
            <person name="Catanach A."/>
            <person name="Fullerton C."/>
            <person name="Li D."/>
            <person name="Meiyalaghan S."/>
            <person name="Nieuwenhuizen N."/>
            <person name="Read N."/>
            <person name="Prakash R."/>
            <person name="Hunter D."/>
            <person name="Zhang H."/>
            <person name="Mckenzie M."/>
            <person name="Knabel M."/>
            <person name="Harris A."/>
            <person name="Allan A."/>
            <person name="Chen A."/>
            <person name="Janssen B."/>
            <person name="Plunkett B."/>
            <person name="Dwamena C."/>
            <person name="Voogd C."/>
            <person name="Leif D."/>
            <person name="Lafferty D."/>
            <person name="Souleyre E."/>
            <person name="Varkonyi-Gasic E."/>
            <person name="Gambi F."/>
            <person name="Hanley J."/>
            <person name="Yao J.-L."/>
            <person name="Cheung J."/>
            <person name="David K."/>
            <person name="Warren B."/>
            <person name="Marsh K."/>
            <person name="Snowden K."/>
            <person name="Lin-Wang K."/>
            <person name="Brian L."/>
            <person name="Martinez-Sanchez M."/>
            <person name="Wang M."/>
            <person name="Ileperuma N."/>
            <person name="Macnee N."/>
            <person name="Campin R."/>
            <person name="Mcatee P."/>
            <person name="Drummond R."/>
            <person name="Espley R."/>
            <person name="Ireland H."/>
            <person name="Wu R."/>
            <person name="Atkinson R."/>
            <person name="Karunairetnam S."/>
            <person name="Bulley S."/>
            <person name="Chunkath S."/>
            <person name="Hanley Z."/>
            <person name="Storey R."/>
            <person name="Thrimawithana A."/>
            <person name="Thomson S."/>
            <person name="David C."/>
            <person name="Testolin R."/>
        </authorList>
    </citation>
    <scope>NUCLEOTIDE SEQUENCE [LARGE SCALE GENOMIC DNA]</scope>
    <source>
        <strain evidence="3">cv. Red5</strain>
        <tissue evidence="2">Young leaf</tissue>
    </source>
</reference>
<evidence type="ECO:0000313" key="3">
    <source>
        <dbReference type="Proteomes" id="UP000241394"/>
    </source>
</evidence>
<evidence type="ECO:0000313" key="2">
    <source>
        <dbReference type="EMBL" id="PSS04833.1"/>
    </source>
</evidence>
<dbReference type="Proteomes" id="UP000241394">
    <property type="component" value="Chromosome LG18"/>
</dbReference>
<keyword evidence="2" id="KW-0418">Kinase</keyword>
<sequence length="108" mass="12368">MAILCVCEDNNKENIPPLSKQANTIEAMSKIPAKRRRRTRYPLEDTTNLFLPPPPPTHSIPISNTTELSVSRLILVRNPRYRKRRVENGPGFSIQMNMALISPRKGFR</sequence>
<dbReference type="AlphaFoldDB" id="A0A2R6QA96"/>
<dbReference type="GO" id="GO:0016301">
    <property type="term" value="F:kinase activity"/>
    <property type="evidence" value="ECO:0007669"/>
    <property type="project" value="UniProtKB-KW"/>
</dbReference>
<dbReference type="OrthoDB" id="1658571at2759"/>
<organism evidence="2 3">
    <name type="scientific">Actinidia chinensis var. chinensis</name>
    <name type="common">Chinese soft-hair kiwi</name>
    <dbReference type="NCBI Taxonomy" id="1590841"/>
    <lineage>
        <taxon>Eukaryota</taxon>
        <taxon>Viridiplantae</taxon>
        <taxon>Streptophyta</taxon>
        <taxon>Embryophyta</taxon>
        <taxon>Tracheophyta</taxon>
        <taxon>Spermatophyta</taxon>
        <taxon>Magnoliopsida</taxon>
        <taxon>eudicotyledons</taxon>
        <taxon>Gunneridae</taxon>
        <taxon>Pentapetalae</taxon>
        <taxon>asterids</taxon>
        <taxon>Ericales</taxon>
        <taxon>Actinidiaceae</taxon>
        <taxon>Actinidia</taxon>
    </lineage>
</organism>
<accession>A0A2R6QA96</accession>
<keyword evidence="3" id="KW-1185">Reference proteome</keyword>
<reference evidence="3" key="2">
    <citation type="journal article" date="2018" name="BMC Genomics">
        <title>A manually annotated Actinidia chinensis var. chinensis (kiwifruit) genome highlights the challenges associated with draft genomes and gene prediction in plants.</title>
        <authorList>
            <person name="Pilkington S.M."/>
            <person name="Crowhurst R."/>
            <person name="Hilario E."/>
            <person name="Nardozza S."/>
            <person name="Fraser L."/>
            <person name="Peng Y."/>
            <person name="Gunaseelan K."/>
            <person name="Simpson R."/>
            <person name="Tahir J."/>
            <person name="Deroles S.C."/>
            <person name="Templeton K."/>
            <person name="Luo Z."/>
            <person name="Davy M."/>
            <person name="Cheng C."/>
            <person name="McNeilage M."/>
            <person name="Scaglione D."/>
            <person name="Liu Y."/>
            <person name="Zhang Q."/>
            <person name="Datson P."/>
            <person name="De Silva N."/>
            <person name="Gardiner S.E."/>
            <person name="Bassett H."/>
            <person name="Chagne D."/>
            <person name="McCallum J."/>
            <person name="Dzierzon H."/>
            <person name="Deng C."/>
            <person name="Wang Y.Y."/>
            <person name="Barron L."/>
            <person name="Manako K."/>
            <person name="Bowen J."/>
            <person name="Foster T.M."/>
            <person name="Erridge Z.A."/>
            <person name="Tiffin H."/>
            <person name="Waite C.N."/>
            <person name="Davies K.M."/>
            <person name="Grierson E.P."/>
            <person name="Laing W.A."/>
            <person name="Kirk R."/>
            <person name="Chen X."/>
            <person name="Wood M."/>
            <person name="Montefiori M."/>
            <person name="Brummell D.A."/>
            <person name="Schwinn K.E."/>
            <person name="Catanach A."/>
            <person name="Fullerton C."/>
            <person name="Li D."/>
            <person name="Meiyalaghan S."/>
            <person name="Nieuwenhuizen N."/>
            <person name="Read N."/>
            <person name="Prakash R."/>
            <person name="Hunter D."/>
            <person name="Zhang H."/>
            <person name="McKenzie M."/>
            <person name="Knabel M."/>
            <person name="Harris A."/>
            <person name="Allan A.C."/>
            <person name="Gleave A."/>
            <person name="Chen A."/>
            <person name="Janssen B.J."/>
            <person name="Plunkett B."/>
            <person name="Ampomah-Dwamena C."/>
            <person name="Voogd C."/>
            <person name="Leif D."/>
            <person name="Lafferty D."/>
            <person name="Souleyre E.J.F."/>
            <person name="Varkonyi-Gasic E."/>
            <person name="Gambi F."/>
            <person name="Hanley J."/>
            <person name="Yao J.L."/>
            <person name="Cheung J."/>
            <person name="David K.M."/>
            <person name="Warren B."/>
            <person name="Marsh K."/>
            <person name="Snowden K.C."/>
            <person name="Lin-Wang K."/>
            <person name="Brian L."/>
            <person name="Martinez-Sanchez M."/>
            <person name="Wang M."/>
            <person name="Ileperuma N."/>
            <person name="Macnee N."/>
            <person name="Campin R."/>
            <person name="McAtee P."/>
            <person name="Drummond R.S.M."/>
            <person name="Espley R.V."/>
            <person name="Ireland H.S."/>
            <person name="Wu R."/>
            <person name="Atkinson R.G."/>
            <person name="Karunairetnam S."/>
            <person name="Bulley S."/>
            <person name="Chunkath S."/>
            <person name="Hanley Z."/>
            <person name="Storey R."/>
            <person name="Thrimawithana A.H."/>
            <person name="Thomson S."/>
            <person name="David C."/>
            <person name="Testolin R."/>
            <person name="Huang H."/>
            <person name="Hellens R.P."/>
            <person name="Schaffer R.J."/>
        </authorList>
    </citation>
    <scope>NUCLEOTIDE SEQUENCE [LARGE SCALE GENOMIC DNA]</scope>
    <source>
        <strain evidence="3">cv. Red5</strain>
    </source>
</reference>
<feature type="region of interest" description="Disordered" evidence="1">
    <location>
        <begin position="35"/>
        <end position="64"/>
    </location>
</feature>
<dbReference type="Gramene" id="PSS04833">
    <property type="protein sequence ID" value="PSS04833"/>
    <property type="gene ID" value="CEY00_Acc20692"/>
</dbReference>
<comment type="caution">
    <text evidence="2">The sequence shown here is derived from an EMBL/GenBank/DDBJ whole genome shotgun (WGS) entry which is preliminary data.</text>
</comment>
<name>A0A2R6QA96_ACTCC</name>
<dbReference type="EMBL" id="NKQK01000018">
    <property type="protein sequence ID" value="PSS04833.1"/>
    <property type="molecule type" value="Genomic_DNA"/>
</dbReference>
<protein>
    <submittedName>
        <fullName evidence="2">Serine/threonine-protein kinase</fullName>
    </submittedName>
</protein>
<proteinExistence type="predicted"/>
<keyword evidence="2" id="KW-0808">Transferase</keyword>
<dbReference type="OMA" id="CVCEDNN"/>
<dbReference type="InParanoid" id="A0A2R6QA96"/>
<evidence type="ECO:0000256" key="1">
    <source>
        <dbReference type="SAM" id="MobiDB-lite"/>
    </source>
</evidence>
<gene>
    <name evidence="2" type="ORF">CEY00_Acc20692</name>
</gene>